<evidence type="ECO:0000313" key="2">
    <source>
        <dbReference type="EMBL" id="GGW22717.1"/>
    </source>
</evidence>
<dbReference type="Proteomes" id="UP000623776">
    <property type="component" value="Unassembled WGS sequence"/>
</dbReference>
<dbReference type="InterPro" id="IPR010980">
    <property type="entry name" value="Cyt_c/b562"/>
</dbReference>
<dbReference type="EMBL" id="BMXN01000005">
    <property type="protein sequence ID" value="GGW22717.1"/>
    <property type="molecule type" value="Genomic_DNA"/>
</dbReference>
<dbReference type="GO" id="GO:0005506">
    <property type="term" value="F:iron ion binding"/>
    <property type="evidence" value="ECO:0007669"/>
    <property type="project" value="InterPro"/>
</dbReference>
<dbReference type="PROSITE" id="PS51009">
    <property type="entry name" value="CYTCII"/>
    <property type="match status" value="1"/>
</dbReference>
<comment type="caution">
    <text evidence="2">The sequence shown here is derived from an EMBL/GenBank/DDBJ whole genome shotgun (WGS) entry which is preliminary data.</text>
</comment>
<protein>
    <submittedName>
        <fullName evidence="2">Cytochrome c</fullName>
    </submittedName>
</protein>
<reference evidence="3" key="1">
    <citation type="journal article" date="2019" name="Int. J. Syst. Evol. Microbiol.">
        <title>The Global Catalogue of Microorganisms (GCM) 10K type strain sequencing project: providing services to taxonomists for standard genome sequencing and annotation.</title>
        <authorList>
            <consortium name="The Broad Institute Genomics Platform"/>
            <consortium name="The Broad Institute Genome Sequencing Center for Infectious Disease"/>
            <person name="Wu L."/>
            <person name="Ma J."/>
        </authorList>
    </citation>
    <scope>NUCLEOTIDE SEQUENCE [LARGE SCALE GENOMIC DNA]</scope>
    <source>
        <strain evidence="3">KCTC 22154</strain>
    </source>
</reference>
<name>A0A8H9LZ57_9GAMM</name>
<sequence>MAQASPSDMPTSAEGTPFASERDAVIWRQDELKDLERLLRQLRFDLVNNRDARGAEPRLEELQQKATQAHFLPAFIEGTHGRGSDARPEIWQEWEDFSAGFVDLEEKVADLVEAAQQEDYRAATRAFSDVSLSCRSCHRAYRYN</sequence>
<proteinExistence type="predicted"/>
<dbReference type="SUPFAM" id="SSF47175">
    <property type="entry name" value="Cytochromes"/>
    <property type="match status" value="1"/>
</dbReference>
<dbReference type="Gene3D" id="1.20.120.10">
    <property type="entry name" value="Cytochrome c/b562"/>
    <property type="match status" value="1"/>
</dbReference>
<gene>
    <name evidence="2" type="ORF">GCM10007157_12130</name>
</gene>
<dbReference type="GO" id="GO:0022900">
    <property type="term" value="P:electron transport chain"/>
    <property type="evidence" value="ECO:0007669"/>
    <property type="project" value="InterPro"/>
</dbReference>
<feature type="region of interest" description="Disordered" evidence="1">
    <location>
        <begin position="1"/>
        <end position="20"/>
    </location>
</feature>
<evidence type="ECO:0000313" key="3">
    <source>
        <dbReference type="Proteomes" id="UP000623776"/>
    </source>
</evidence>
<organism evidence="2 3">
    <name type="scientific">Vreelandella hamiltonii</name>
    <dbReference type="NCBI Taxonomy" id="502829"/>
    <lineage>
        <taxon>Bacteria</taxon>
        <taxon>Pseudomonadati</taxon>
        <taxon>Pseudomonadota</taxon>
        <taxon>Gammaproteobacteria</taxon>
        <taxon>Oceanospirillales</taxon>
        <taxon>Halomonadaceae</taxon>
        <taxon>Vreelandella</taxon>
    </lineage>
</organism>
<keyword evidence="3" id="KW-1185">Reference proteome</keyword>
<dbReference type="AlphaFoldDB" id="A0A8H9LZ57"/>
<dbReference type="GO" id="GO:0009055">
    <property type="term" value="F:electron transfer activity"/>
    <property type="evidence" value="ECO:0007669"/>
    <property type="project" value="InterPro"/>
</dbReference>
<feature type="compositionally biased region" description="Polar residues" evidence="1">
    <location>
        <begin position="1"/>
        <end position="14"/>
    </location>
</feature>
<dbReference type="Pfam" id="PF01322">
    <property type="entry name" value="Cytochrom_C_2"/>
    <property type="match status" value="1"/>
</dbReference>
<dbReference type="GO" id="GO:0020037">
    <property type="term" value="F:heme binding"/>
    <property type="evidence" value="ECO:0007669"/>
    <property type="project" value="InterPro"/>
</dbReference>
<dbReference type="InterPro" id="IPR002321">
    <property type="entry name" value="Cyt_c_II"/>
</dbReference>
<accession>A0A8H9LZ57</accession>
<evidence type="ECO:0000256" key="1">
    <source>
        <dbReference type="SAM" id="MobiDB-lite"/>
    </source>
</evidence>